<keyword evidence="3 8" id="KW-0813">Transport</keyword>
<comment type="subcellular location">
    <subcellularLocation>
        <location evidence="1">Cell membrane</location>
        <topology evidence="1">Multi-pass membrane protein</topology>
    </subcellularLocation>
</comment>
<evidence type="ECO:0000256" key="6">
    <source>
        <dbReference type="ARBA" id="ARBA00022989"/>
    </source>
</evidence>
<evidence type="ECO:0000256" key="4">
    <source>
        <dbReference type="ARBA" id="ARBA00022475"/>
    </source>
</evidence>
<evidence type="ECO:0000256" key="9">
    <source>
        <dbReference type="SAM" id="Phobius"/>
    </source>
</evidence>
<feature type="transmembrane region" description="Helical" evidence="9">
    <location>
        <begin position="106"/>
        <end position="129"/>
    </location>
</feature>
<feature type="transmembrane region" description="Helical" evidence="9">
    <location>
        <begin position="161"/>
        <end position="186"/>
    </location>
</feature>
<evidence type="ECO:0000256" key="8">
    <source>
        <dbReference type="PIRNR" id="PIRNR037778"/>
    </source>
</evidence>
<dbReference type="PIRSF" id="PIRSF037778">
    <property type="entry name" value="UCP037778_transp_RibU"/>
    <property type="match status" value="1"/>
</dbReference>
<gene>
    <name evidence="10" type="primary">ypaA</name>
    <name evidence="10" type="ORF">GCM10011391_30870</name>
</gene>
<dbReference type="Pfam" id="PF12822">
    <property type="entry name" value="ECF_trnsprt"/>
    <property type="match status" value="1"/>
</dbReference>
<dbReference type="PANTHER" id="PTHR38438:SF1">
    <property type="entry name" value="RIBOFLAVIN TRANSPORTER RIBU"/>
    <property type="match status" value="1"/>
</dbReference>
<feature type="transmembrane region" description="Helical" evidence="9">
    <location>
        <begin position="12"/>
        <end position="31"/>
    </location>
</feature>
<dbReference type="RefSeq" id="WP_188696226.1">
    <property type="nucleotide sequence ID" value="NZ_BMIR01000017.1"/>
</dbReference>
<dbReference type="Gene3D" id="1.10.1760.20">
    <property type="match status" value="1"/>
</dbReference>
<keyword evidence="6 9" id="KW-1133">Transmembrane helix</keyword>
<dbReference type="GO" id="GO:0032217">
    <property type="term" value="F:riboflavin transmembrane transporter activity"/>
    <property type="evidence" value="ECO:0007669"/>
    <property type="project" value="UniProtKB-UniRule"/>
</dbReference>
<keyword evidence="7 8" id="KW-0472">Membrane</keyword>
<protein>
    <recommendedName>
        <fullName evidence="8">Riboflavin transporter</fullName>
    </recommendedName>
</protein>
<organism evidence="10 11">
    <name type="scientific">Pullulanibacillus camelliae</name>
    <dbReference type="NCBI Taxonomy" id="1707096"/>
    <lineage>
        <taxon>Bacteria</taxon>
        <taxon>Bacillati</taxon>
        <taxon>Bacillota</taxon>
        <taxon>Bacilli</taxon>
        <taxon>Bacillales</taxon>
        <taxon>Sporolactobacillaceae</taxon>
        <taxon>Pullulanibacillus</taxon>
    </lineage>
</organism>
<proteinExistence type="inferred from homology"/>
<accession>A0A8J2YKH4</accession>
<evidence type="ECO:0000256" key="1">
    <source>
        <dbReference type="ARBA" id="ARBA00004651"/>
    </source>
</evidence>
<reference evidence="10" key="1">
    <citation type="journal article" date="2014" name="Int. J. Syst. Evol. Microbiol.">
        <title>Complete genome sequence of Corynebacterium casei LMG S-19264T (=DSM 44701T), isolated from a smear-ripened cheese.</title>
        <authorList>
            <consortium name="US DOE Joint Genome Institute (JGI-PGF)"/>
            <person name="Walter F."/>
            <person name="Albersmeier A."/>
            <person name="Kalinowski J."/>
            <person name="Ruckert C."/>
        </authorList>
    </citation>
    <scope>NUCLEOTIDE SEQUENCE</scope>
    <source>
        <strain evidence="10">CGMCC 1.15371</strain>
    </source>
</reference>
<dbReference type="InterPro" id="IPR024529">
    <property type="entry name" value="ECF_trnsprt_substrate-spec"/>
</dbReference>
<keyword evidence="5 9" id="KW-0812">Transmembrane</keyword>
<evidence type="ECO:0000256" key="5">
    <source>
        <dbReference type="ARBA" id="ARBA00022692"/>
    </source>
</evidence>
<feature type="transmembrane region" description="Helical" evidence="9">
    <location>
        <begin position="80"/>
        <end position="97"/>
    </location>
</feature>
<comment type="function">
    <text evidence="8">Probably a riboflavin-binding protein that interacts with the energy-coupling factor (ECF) ABC-transporter complex.</text>
</comment>
<dbReference type="InterPro" id="IPR025720">
    <property type="entry name" value="RibU"/>
</dbReference>
<evidence type="ECO:0000256" key="7">
    <source>
        <dbReference type="ARBA" id="ARBA00023136"/>
    </source>
</evidence>
<evidence type="ECO:0000313" key="11">
    <source>
        <dbReference type="Proteomes" id="UP000628775"/>
    </source>
</evidence>
<name>A0A8J2YKH4_9BACL</name>
<dbReference type="PANTHER" id="PTHR38438">
    <property type="entry name" value="RIBOFLAVIN TRANSPORTER RIBU"/>
    <property type="match status" value="1"/>
</dbReference>
<evidence type="ECO:0000313" key="10">
    <source>
        <dbReference type="EMBL" id="GGE49957.1"/>
    </source>
</evidence>
<evidence type="ECO:0000256" key="3">
    <source>
        <dbReference type="ARBA" id="ARBA00022448"/>
    </source>
</evidence>
<feature type="transmembrane region" description="Helical" evidence="9">
    <location>
        <begin position="43"/>
        <end position="60"/>
    </location>
</feature>
<dbReference type="EMBL" id="BMIR01000017">
    <property type="protein sequence ID" value="GGE49957.1"/>
    <property type="molecule type" value="Genomic_DNA"/>
</dbReference>
<dbReference type="AlphaFoldDB" id="A0A8J2YKH4"/>
<sequence length="197" mass="21521">MRSTSLTKMVTIALLSAIAFLIMYIAFPLPLMPTFLTIDLSDIPAIIGAILFGPLAGIIIEALKNLLHYATTGGIPIGELANFIAGSVLIIVGSLIFKKRQTTRSLLIGLSLGTLVMAIIMSLANYYFIYPAYAIFMGFSIDQQIQLAQAANHSIHDLMTLVILAVLPFNIIKGVIMTLIVVPIWLRLRPRLVSKPR</sequence>
<keyword evidence="4 8" id="KW-1003">Cell membrane</keyword>
<dbReference type="GO" id="GO:0005886">
    <property type="term" value="C:plasma membrane"/>
    <property type="evidence" value="ECO:0007669"/>
    <property type="project" value="UniProtKB-SubCell"/>
</dbReference>
<comment type="caution">
    <text evidence="10">The sequence shown here is derived from an EMBL/GenBank/DDBJ whole genome shotgun (WGS) entry which is preliminary data.</text>
</comment>
<reference evidence="10" key="2">
    <citation type="submission" date="2020-09" db="EMBL/GenBank/DDBJ databases">
        <authorList>
            <person name="Sun Q."/>
            <person name="Zhou Y."/>
        </authorList>
    </citation>
    <scope>NUCLEOTIDE SEQUENCE</scope>
    <source>
        <strain evidence="10">CGMCC 1.15371</strain>
    </source>
</reference>
<comment type="similarity">
    <text evidence="2 8">Belongs to the prokaryotic riboflavin transporter (P-RFT) (TC 2.A.87) family.</text>
</comment>
<evidence type="ECO:0000256" key="2">
    <source>
        <dbReference type="ARBA" id="ARBA00005540"/>
    </source>
</evidence>
<dbReference type="Proteomes" id="UP000628775">
    <property type="component" value="Unassembled WGS sequence"/>
</dbReference>
<keyword evidence="11" id="KW-1185">Reference proteome</keyword>